<gene>
    <name evidence="1" type="ORF">CLA01_22300</name>
</gene>
<protein>
    <submittedName>
        <fullName evidence="1">Uncharacterized protein</fullName>
    </submittedName>
</protein>
<comment type="caution">
    <text evidence="1">The sequence shown here is derived from an EMBL/GenBank/DDBJ whole genome shotgun (WGS) entry which is preliminary data.</text>
</comment>
<dbReference type="RefSeq" id="WP_111960812.1">
    <property type="nucleotide sequence ID" value="NZ_BJYI01000007.1"/>
</dbReference>
<dbReference type="OrthoDB" id="1256398at2"/>
<dbReference type="PROSITE" id="PS51257">
    <property type="entry name" value="PROKAR_LIPOPROTEIN"/>
    <property type="match status" value="1"/>
</dbReference>
<organism evidence="1 2">
    <name type="scientific">Chryseobacterium lathyri</name>
    <dbReference type="NCBI Taxonomy" id="395933"/>
    <lineage>
        <taxon>Bacteria</taxon>
        <taxon>Pseudomonadati</taxon>
        <taxon>Bacteroidota</taxon>
        <taxon>Flavobacteriia</taxon>
        <taxon>Flavobacteriales</taxon>
        <taxon>Weeksellaceae</taxon>
        <taxon>Chryseobacterium group</taxon>
        <taxon>Chryseobacterium</taxon>
    </lineage>
</organism>
<name>A0A511YAC7_9FLAO</name>
<dbReference type="Proteomes" id="UP000321150">
    <property type="component" value="Unassembled WGS sequence"/>
</dbReference>
<proteinExistence type="predicted"/>
<accession>A0A511YAC7</accession>
<sequence>MKKIYLLMAFCTVVSCKKRDTWDDVYMNSDSISTDTTYQASTPIFNDSTSIIQDTIPTAQTKPKYAIIWAIIAPNSDSVLTIENMSRYQSIGSDVIEMIDISEDAKYKKMDEFEKTLYKDGAVPTGMNIRKRKILVFDSYAEASKQREEFIK</sequence>
<dbReference type="AlphaFoldDB" id="A0A511YAC7"/>
<reference evidence="1 2" key="1">
    <citation type="submission" date="2019-07" db="EMBL/GenBank/DDBJ databases">
        <title>Whole genome shotgun sequence of Chryseobacterium lathyri NBRC 105250.</title>
        <authorList>
            <person name="Hosoyama A."/>
            <person name="Uohara A."/>
            <person name="Ohji S."/>
            <person name="Ichikawa N."/>
        </authorList>
    </citation>
    <scope>NUCLEOTIDE SEQUENCE [LARGE SCALE GENOMIC DNA]</scope>
    <source>
        <strain evidence="1 2">NBRC 105250</strain>
    </source>
</reference>
<evidence type="ECO:0000313" key="1">
    <source>
        <dbReference type="EMBL" id="GEN72158.1"/>
    </source>
</evidence>
<evidence type="ECO:0000313" key="2">
    <source>
        <dbReference type="Proteomes" id="UP000321150"/>
    </source>
</evidence>
<dbReference type="EMBL" id="BJYI01000007">
    <property type="protein sequence ID" value="GEN72158.1"/>
    <property type="molecule type" value="Genomic_DNA"/>
</dbReference>